<gene>
    <name evidence="3" type="ORF">MBM_00176</name>
</gene>
<dbReference type="HOGENOM" id="CLU_232403_0_0_1"/>
<protein>
    <submittedName>
        <fullName evidence="3">Uncharacterized protein</fullName>
    </submittedName>
</protein>
<feature type="coiled-coil region" evidence="1">
    <location>
        <begin position="1107"/>
        <end position="1169"/>
    </location>
</feature>
<dbReference type="STRING" id="1072389.K1XKA2"/>
<feature type="compositionally biased region" description="Basic residues" evidence="2">
    <location>
        <begin position="1944"/>
        <end position="1953"/>
    </location>
</feature>
<keyword evidence="4" id="KW-1185">Reference proteome</keyword>
<dbReference type="InParanoid" id="K1XKA2"/>
<feature type="coiled-coil region" evidence="1">
    <location>
        <begin position="1764"/>
        <end position="1798"/>
    </location>
</feature>
<dbReference type="Proteomes" id="UP000006753">
    <property type="component" value="Unassembled WGS sequence"/>
</dbReference>
<feature type="compositionally biased region" description="Low complexity" evidence="2">
    <location>
        <begin position="626"/>
        <end position="653"/>
    </location>
</feature>
<feature type="coiled-coil region" evidence="1">
    <location>
        <begin position="1575"/>
        <end position="1602"/>
    </location>
</feature>
<feature type="coiled-coil region" evidence="1">
    <location>
        <begin position="717"/>
        <end position="816"/>
    </location>
</feature>
<name>K1XKA2_MARBU</name>
<feature type="coiled-coil region" evidence="1">
    <location>
        <begin position="38"/>
        <end position="65"/>
    </location>
</feature>
<evidence type="ECO:0000256" key="2">
    <source>
        <dbReference type="SAM" id="MobiDB-lite"/>
    </source>
</evidence>
<feature type="region of interest" description="Disordered" evidence="2">
    <location>
        <begin position="1717"/>
        <end position="1741"/>
    </location>
</feature>
<keyword evidence="1" id="KW-0175">Coiled coil</keyword>
<accession>K1XKA2</accession>
<feature type="region of interest" description="Disordered" evidence="2">
    <location>
        <begin position="1830"/>
        <end position="1851"/>
    </location>
</feature>
<dbReference type="KEGG" id="mbe:MBM_00176"/>
<feature type="coiled-coil region" evidence="1">
    <location>
        <begin position="862"/>
        <end position="896"/>
    </location>
</feature>
<feature type="compositionally biased region" description="Acidic residues" evidence="2">
    <location>
        <begin position="1841"/>
        <end position="1851"/>
    </location>
</feature>
<dbReference type="EMBL" id="JH921428">
    <property type="protein sequence ID" value="EKD21063.1"/>
    <property type="molecule type" value="Genomic_DNA"/>
</dbReference>
<dbReference type="PANTHER" id="PTHR23159">
    <property type="entry name" value="CENTROSOMAL PROTEIN 2"/>
    <property type="match status" value="1"/>
</dbReference>
<feature type="coiled-coil region" evidence="1">
    <location>
        <begin position="1860"/>
        <end position="1912"/>
    </location>
</feature>
<evidence type="ECO:0000313" key="4">
    <source>
        <dbReference type="Proteomes" id="UP000006753"/>
    </source>
</evidence>
<organism evidence="3 4">
    <name type="scientific">Marssonina brunnea f. sp. multigermtubi (strain MB_m1)</name>
    <name type="common">Marssonina leaf spot fungus</name>
    <dbReference type="NCBI Taxonomy" id="1072389"/>
    <lineage>
        <taxon>Eukaryota</taxon>
        <taxon>Fungi</taxon>
        <taxon>Dikarya</taxon>
        <taxon>Ascomycota</taxon>
        <taxon>Pezizomycotina</taxon>
        <taxon>Leotiomycetes</taxon>
        <taxon>Helotiales</taxon>
        <taxon>Drepanopezizaceae</taxon>
        <taxon>Drepanopeziza</taxon>
    </lineage>
</organism>
<feature type="coiled-coil region" evidence="1">
    <location>
        <begin position="1384"/>
        <end position="1449"/>
    </location>
</feature>
<evidence type="ECO:0000256" key="1">
    <source>
        <dbReference type="SAM" id="Coils"/>
    </source>
</evidence>
<feature type="region of interest" description="Disordered" evidence="2">
    <location>
        <begin position="408"/>
        <end position="427"/>
    </location>
</feature>
<feature type="region of interest" description="Disordered" evidence="2">
    <location>
        <begin position="617"/>
        <end position="653"/>
    </location>
</feature>
<dbReference type="OrthoDB" id="10384390at2759"/>
<feature type="region of interest" description="Disordered" evidence="2">
    <location>
        <begin position="1934"/>
        <end position="2099"/>
    </location>
</feature>
<dbReference type="PANTHER" id="PTHR23159:SF60">
    <property type="entry name" value="SPINDLE ASSEMBLY ABNORMAL PROTEIN 4"/>
    <property type="match status" value="1"/>
</dbReference>
<evidence type="ECO:0000313" key="3">
    <source>
        <dbReference type="EMBL" id="EKD21063.1"/>
    </source>
</evidence>
<feature type="region of interest" description="Disordered" evidence="2">
    <location>
        <begin position="1463"/>
        <end position="1488"/>
    </location>
</feature>
<proteinExistence type="predicted"/>
<dbReference type="OMA" id="DECSVMA"/>
<sequence>MAAPDPTNSATAQDYLDTEATLRRIQAAASNNEGQATVQYLLLEVEQALKEIERQKGELALINRAATRVPADLDTHLMTAEADWAEAYQWLESSVDDLDSAIEDTKQVMGNAGLDSARLSDVFLAFEPRLTRLGLAQASYELAVETGYDMLRKTTIAAQAKVEMLTKVADEAERKLRDATANRDAGGAQVPAASTTEITKLKGELRRLRSGRVEGPRSEMLEALAKRREVNRAAIADLSRGVKITEDQIKSSVDAITQDAECAGEDVILTEGWYGTHGWTLRNEYHVGEHDAALETIANVVVSGGVVSLARNIEFERTQLAVDNEFRYLEGQLVELQDSWEVYSAANPNCAAKAPLLDQQLQSLANAIHLLIDTTRVWRDDCDQTFNIYASTSNKVLLARKEASDKRAQDAEANLQQQKSASKAEKHDLHVQIAGLRTRIADHEADLAEARKAAAAEAAARCNEEKKALESRIREIEAEHGDSIDPDLHRRLENELDHLRSQLLDNNNINAATTSSNGKSAANGISPGVLADIVEKLANASSIFPLAQNLSDVIAVFEDYLKSNGASGIMLRGASSLNPLCDIDLAEFMRLYDTNIANANILQDRIDQLENLGSLAPTTSQRRSDSLSLGSQLQQDSDLLSPTTSSRRSSDSLSLRTQLQQQSATNQMIQSALDQANQMVVDVQAQNAFLNITNTRLTHELAECRSAQPTGPREFDTEQLLEARQALQAQLDSAKTSRRGLGEDLRHCREAQPVPGNDLQELESEEYCLQAEVKRLKNLDYILELDPADQASDLQLQSLNREVVKLTRQLQACKDSQDDPAYNPEDMERERARLQGELDIALAQVHDIAHRGSINVGLAAQLLELTEAHREILKENSQLQADIHELARRVSDLHEAEPDDDDQLSDAAKIADLKRFIRNSNRSPEMCKKKAALDPDTELVRLKTKSLGQDITLGILERRYADLLDRYNQRGDQSVDDLQAQIVRLQAQVDAAGNVYQVDDLQAQLTQAFALYNDADAQRQAAIAAEQAANINIGKLNYEVLRLTGERDRLQAQMPRLQAIDDTGSLLEEYERRTQDAEDDEIERRDRQIAQLTRDWNEYTGGEGAGRGELEQRLIRAVRERNEATAERNAMMAARNAALRSADSATLRGDRLEAEIARLGQELTSAQAVAPDPAVDVACLRKQLEDTKSAFESSESQLSSVVLLLANANRDRDRARSERDVANAAIAADDDTQPDFAALNERVRQLHLNLDVLLQTTLHSEAVARQYQADLREHHRQEVADIQHQLTKTQAMLDAARISHEAARVSDATEITKLRNSMRDAQTRIAELQIRPNAAAEPGDAPESDRIASLKLELTGERDMVFALNTRVNELEDQTMDMSINAESEELRRQIAEREMEIERLILDPHLDQEELTRLKADNQTLRRQLQKCNDDKRDLKDASDELNRLNALIDVLCRGRYRPDSADLRVGGDDAGDGPCDRCGSVPGLPEDTVQRYHRSEIEHQRKRIERLNNLVNETRRSDSASAHALEEMVREVNDIRREHLRNSDNAKDTTGKLRTQIKFLIAQLRRRPSESDNARLFQMVNSLNAQIDEKNARLKDCEETKCKLLCYERRVHYLSSLLDESTLETASLEMPEDQQQDNYHAQLLEARAEIEELRTERDSVDFYHAELESHLVNLQNVRGELEEAHATIEVGQAVEAELVVCLAALSEKKKEVQKLKAQNTRLQKQKDNGTPRGSLPDDENTAEIVSLVEEVASLKALRHKDKATNATKAKNLRDQIRDLEKTIKQIAGRYKDLFDEDLIAILRKQRHNKNDNARLASLADAALELRESFNNGHPPADIDSGEAQEDDLDDGSWSIDRASELEQQVTELEAANEDLVARLATAKEDRSSEIAELKLKIAELEDYVKDLKVKILDDVMKYADDAKRQPVHFSPIGNKFPAVKPSPRKKPKKAKDAHIVVGDSPEPGSSSNVMVLIEKGRASPRSKATRKSLPIICSGKNTGMTNEIAKATRARTPAPKELTHRVTKNKSPKATSPRQASPRKLRGRPSLASKTSKAGGAKDDEEESAADDSSGSVQPRRSKRKAPTESKASQKKRKTTK</sequence>
<feature type="coiled-coil region" evidence="1">
    <location>
        <begin position="968"/>
        <end position="995"/>
    </location>
</feature>
<reference evidence="3 4" key="1">
    <citation type="journal article" date="2012" name="BMC Genomics">
        <title>Sequencing the genome of Marssonina brunnea reveals fungus-poplar co-evolution.</title>
        <authorList>
            <person name="Zhu S."/>
            <person name="Cao Y.-Z."/>
            <person name="Jiang C."/>
            <person name="Tan B.-Y."/>
            <person name="Wang Z."/>
            <person name="Feng S."/>
            <person name="Zhang L."/>
            <person name="Su X.-H."/>
            <person name="Brejova B."/>
            <person name="Vinar T."/>
            <person name="Xu M."/>
            <person name="Wang M.-X."/>
            <person name="Zhang S.-G."/>
            <person name="Huang M.-R."/>
            <person name="Wu R."/>
            <person name="Zhou Y."/>
        </authorList>
    </citation>
    <scope>NUCLEOTIDE SEQUENCE [LARGE SCALE GENOMIC DNA]</scope>
    <source>
        <strain evidence="3 4">MB_m1</strain>
    </source>
</reference>